<reference evidence="3" key="1">
    <citation type="submission" date="2018-04" db="EMBL/GenBank/DDBJ databases">
        <authorList>
            <person name="Liu S."/>
            <person name="Wang Z."/>
            <person name="Li J."/>
        </authorList>
    </citation>
    <scope>NUCLEOTIDE SEQUENCE [LARGE SCALE GENOMIC DNA]</scope>
    <source>
        <strain evidence="3">2189</strain>
    </source>
</reference>
<evidence type="ECO:0000259" key="1">
    <source>
        <dbReference type="PROSITE" id="PS51186"/>
    </source>
</evidence>
<keyword evidence="2" id="KW-0808">Transferase</keyword>
<keyword evidence="3" id="KW-1185">Reference proteome</keyword>
<dbReference type="GO" id="GO:0016747">
    <property type="term" value="F:acyltransferase activity, transferring groups other than amino-acyl groups"/>
    <property type="evidence" value="ECO:0007669"/>
    <property type="project" value="InterPro"/>
</dbReference>
<name>A0A2U1T7J5_9CORY</name>
<dbReference type="RefSeq" id="WP_108431112.1">
    <property type="nucleotide sequence ID" value="NZ_CP026947.1"/>
</dbReference>
<dbReference type="OrthoDB" id="4228396at2"/>
<evidence type="ECO:0000313" key="2">
    <source>
        <dbReference type="EMBL" id="PWC01935.1"/>
    </source>
</evidence>
<protein>
    <submittedName>
        <fullName evidence="2">N-acetyltransferase</fullName>
    </submittedName>
</protein>
<dbReference type="Proteomes" id="UP000244989">
    <property type="component" value="Unassembled WGS sequence"/>
</dbReference>
<comment type="caution">
    <text evidence="2">The sequence shown here is derived from an EMBL/GenBank/DDBJ whole genome shotgun (WGS) entry which is preliminary data.</text>
</comment>
<accession>A0A2U1T7J5</accession>
<dbReference type="Pfam" id="PF00583">
    <property type="entry name" value="Acetyltransf_1"/>
    <property type="match status" value="1"/>
</dbReference>
<dbReference type="KEGG" id="cyz:C3B44_03270"/>
<sequence>MVSYRRATEADSEALSALLNASHADNLTADERRTAGFVQGDFSPYALRRFLAGPASVVAVAPGADAALLGCALTSTSPATTGPAAELDRFCAEHLADRRWVAYGPVAVAANQRGRGITRGMLGMVKHLLSQQGFNCAVAFIDERNQHSLAVHEHLGFAREGSFDYGGHRYQVVSG</sequence>
<dbReference type="InterPro" id="IPR000182">
    <property type="entry name" value="GNAT_dom"/>
</dbReference>
<proteinExistence type="predicted"/>
<organism evidence="2 3">
    <name type="scientific">Corynebacterium yudongzhengii</name>
    <dbReference type="NCBI Taxonomy" id="2080740"/>
    <lineage>
        <taxon>Bacteria</taxon>
        <taxon>Bacillati</taxon>
        <taxon>Actinomycetota</taxon>
        <taxon>Actinomycetes</taxon>
        <taxon>Mycobacteriales</taxon>
        <taxon>Corynebacteriaceae</taxon>
        <taxon>Corynebacterium</taxon>
    </lineage>
</organism>
<gene>
    <name evidence="2" type="ORF">DF222_04975</name>
</gene>
<dbReference type="PROSITE" id="PS51186">
    <property type="entry name" value="GNAT"/>
    <property type="match status" value="1"/>
</dbReference>
<feature type="domain" description="N-acetyltransferase" evidence="1">
    <location>
        <begin position="2"/>
        <end position="175"/>
    </location>
</feature>
<dbReference type="AlphaFoldDB" id="A0A2U1T7J5"/>
<dbReference type="Gene3D" id="3.40.630.30">
    <property type="match status" value="1"/>
</dbReference>
<dbReference type="InterPro" id="IPR016181">
    <property type="entry name" value="Acyl_CoA_acyltransferase"/>
</dbReference>
<evidence type="ECO:0000313" key="3">
    <source>
        <dbReference type="Proteomes" id="UP000244989"/>
    </source>
</evidence>
<dbReference type="EMBL" id="QEEZ01000007">
    <property type="protein sequence ID" value="PWC01935.1"/>
    <property type="molecule type" value="Genomic_DNA"/>
</dbReference>
<dbReference type="SUPFAM" id="SSF55729">
    <property type="entry name" value="Acyl-CoA N-acyltransferases (Nat)"/>
    <property type="match status" value="1"/>
</dbReference>